<evidence type="ECO:0000313" key="3">
    <source>
        <dbReference type="Proteomes" id="UP000323142"/>
    </source>
</evidence>
<keyword evidence="3" id="KW-1185">Reference proteome</keyword>
<dbReference type="Pfam" id="PF12277">
    <property type="entry name" value="DUF3618"/>
    <property type="match status" value="1"/>
</dbReference>
<dbReference type="Proteomes" id="UP000323142">
    <property type="component" value="Unassembled WGS sequence"/>
</dbReference>
<gene>
    <name evidence="2" type="ORF">F0L46_13640</name>
</gene>
<evidence type="ECO:0000313" key="2">
    <source>
        <dbReference type="EMBL" id="KAA2236672.1"/>
    </source>
</evidence>
<dbReference type="AlphaFoldDB" id="A0A5B2VE23"/>
<name>A0A5B2VE23_9HYPH</name>
<dbReference type="InterPro" id="IPR022062">
    <property type="entry name" value="DUF3618"/>
</dbReference>
<protein>
    <submittedName>
        <fullName evidence="2">DUF3618 domain-containing protein</fullName>
    </submittedName>
</protein>
<feature type="compositionally biased region" description="Basic and acidic residues" evidence="1">
    <location>
        <begin position="125"/>
        <end position="135"/>
    </location>
</feature>
<reference evidence="2 3" key="1">
    <citation type="submission" date="2019-09" db="EMBL/GenBank/DDBJ databases">
        <title>Salinarimonas rosea gen. nov., sp. nov., a new member of the a-2 subgroup of the Proteobacteria.</title>
        <authorList>
            <person name="Liu J."/>
        </authorList>
    </citation>
    <scope>NUCLEOTIDE SEQUENCE [LARGE SCALE GENOMIC DNA]</scope>
    <source>
        <strain evidence="2 3">BN140002</strain>
    </source>
</reference>
<proteinExistence type="predicted"/>
<accession>A0A5B2VE23</accession>
<organism evidence="2 3">
    <name type="scientific">Salinarimonas soli</name>
    <dbReference type="NCBI Taxonomy" id="1638099"/>
    <lineage>
        <taxon>Bacteria</taxon>
        <taxon>Pseudomonadati</taxon>
        <taxon>Pseudomonadota</taxon>
        <taxon>Alphaproteobacteria</taxon>
        <taxon>Hyphomicrobiales</taxon>
        <taxon>Salinarimonadaceae</taxon>
        <taxon>Salinarimonas</taxon>
    </lineage>
</organism>
<dbReference type="EMBL" id="VUOA01000024">
    <property type="protein sequence ID" value="KAA2236672.1"/>
    <property type="molecule type" value="Genomic_DNA"/>
</dbReference>
<comment type="caution">
    <text evidence="2">The sequence shown here is derived from an EMBL/GenBank/DDBJ whole genome shotgun (WGS) entry which is preliminary data.</text>
</comment>
<sequence length="135" mass="14857">MTQSITDLERDIEESRARLDLTIDRIQGKLSTSGVVDDVIGQVRRSGYGVVVDRSLEAIRNNPVPVLLVVAGFGWLLHRAARQQGAGRVRVYDTASGDGVPVVRTRVNPVYDPDNPTPHPNADYLEPRRSVDARA</sequence>
<dbReference type="RefSeq" id="WP_149818417.1">
    <property type="nucleotide sequence ID" value="NZ_VUOA01000024.1"/>
</dbReference>
<dbReference type="OrthoDB" id="7471221at2"/>
<reference evidence="2 3" key="2">
    <citation type="submission" date="2019-09" db="EMBL/GenBank/DDBJ databases">
        <authorList>
            <person name="Jin C."/>
        </authorList>
    </citation>
    <scope>NUCLEOTIDE SEQUENCE [LARGE SCALE GENOMIC DNA]</scope>
    <source>
        <strain evidence="2 3">BN140002</strain>
    </source>
</reference>
<feature type="region of interest" description="Disordered" evidence="1">
    <location>
        <begin position="107"/>
        <end position="135"/>
    </location>
</feature>
<evidence type="ECO:0000256" key="1">
    <source>
        <dbReference type="SAM" id="MobiDB-lite"/>
    </source>
</evidence>